<dbReference type="SUPFAM" id="SSF54106">
    <property type="entry name" value="LysM domain"/>
    <property type="match status" value="1"/>
</dbReference>
<accession>A0A7S0MJ22</accession>
<dbReference type="Pfam" id="PF01476">
    <property type="entry name" value="LysM"/>
    <property type="match status" value="1"/>
</dbReference>
<dbReference type="InterPro" id="IPR036779">
    <property type="entry name" value="LysM_dom_sf"/>
</dbReference>
<dbReference type="EMBL" id="HBEZ01037603">
    <property type="protein sequence ID" value="CAD8642991.1"/>
    <property type="molecule type" value="Transcribed_RNA"/>
</dbReference>
<feature type="domain" description="LysM" evidence="2">
    <location>
        <begin position="267"/>
        <end position="324"/>
    </location>
</feature>
<proteinExistence type="predicted"/>
<dbReference type="SMART" id="SM00257">
    <property type="entry name" value="LysM"/>
    <property type="match status" value="1"/>
</dbReference>
<evidence type="ECO:0000313" key="3">
    <source>
        <dbReference type="EMBL" id="CAD8642991.1"/>
    </source>
</evidence>
<reference evidence="3" key="1">
    <citation type="submission" date="2021-01" db="EMBL/GenBank/DDBJ databases">
        <authorList>
            <person name="Corre E."/>
            <person name="Pelletier E."/>
            <person name="Niang G."/>
            <person name="Scheremetjew M."/>
            <person name="Finn R."/>
            <person name="Kale V."/>
            <person name="Holt S."/>
            <person name="Cochrane G."/>
            <person name="Meng A."/>
            <person name="Brown T."/>
            <person name="Cohen L."/>
        </authorList>
    </citation>
    <scope>NUCLEOTIDE SEQUENCE</scope>
    <source>
        <strain evidence="3">CCAP979/52</strain>
    </source>
</reference>
<sequence length="364" mass="39019">MPKSTAALNIISFFVLALQINCQNVVDVNQPFQCVNSVCFSVEGVNMSTVSSADFSSGGTGTRTVTAVGCLNTFNLHIWENQNVASSRPFAASDLRLCKDRSCGADKTSGIGGAWQRGADYARQCCMNAPSKRESKCDEADLYSLNPLDTFACAIFNSTKLNSTKTPFLLSTVVSYVPPLTSDIQNSGLSELCFCFGPSCPSVMSPICVKFQVQHCSTCLTTSPTENSLSALAKLKGTHWTQIYSSSLDILDDPGLLHPGQLIRLGPSYKVASGDTLMSIALKFGVSVNQLFVWNQHLVDMADYNPKSPIHLSRNIKPGDLLCVLPKTCLSSFGTDQPVFNLEDGGDGIARPAGGSWADPSQVP</sequence>
<dbReference type="PROSITE" id="PS51782">
    <property type="entry name" value="LYSM"/>
    <property type="match status" value="1"/>
</dbReference>
<protein>
    <recommendedName>
        <fullName evidence="2">LysM domain-containing protein</fullName>
    </recommendedName>
</protein>
<keyword evidence="1" id="KW-0732">Signal</keyword>
<dbReference type="CDD" id="cd00118">
    <property type="entry name" value="LysM"/>
    <property type="match status" value="1"/>
</dbReference>
<gene>
    <name evidence="3" type="ORF">CCUR1050_LOCUS20675</name>
</gene>
<feature type="signal peptide" evidence="1">
    <location>
        <begin position="1"/>
        <end position="17"/>
    </location>
</feature>
<dbReference type="AlphaFoldDB" id="A0A7S0MJ22"/>
<evidence type="ECO:0000256" key="1">
    <source>
        <dbReference type="SAM" id="SignalP"/>
    </source>
</evidence>
<dbReference type="InterPro" id="IPR018392">
    <property type="entry name" value="LysM"/>
</dbReference>
<evidence type="ECO:0000259" key="2">
    <source>
        <dbReference type="PROSITE" id="PS51782"/>
    </source>
</evidence>
<feature type="chain" id="PRO_5030733729" description="LysM domain-containing protein" evidence="1">
    <location>
        <begin position="18"/>
        <end position="364"/>
    </location>
</feature>
<dbReference type="Gene3D" id="3.10.350.10">
    <property type="entry name" value="LysM domain"/>
    <property type="match status" value="1"/>
</dbReference>
<name>A0A7S0MJ22_9CRYP</name>
<organism evidence="3">
    <name type="scientific">Cryptomonas curvata</name>
    <dbReference type="NCBI Taxonomy" id="233186"/>
    <lineage>
        <taxon>Eukaryota</taxon>
        <taxon>Cryptophyceae</taxon>
        <taxon>Cryptomonadales</taxon>
        <taxon>Cryptomonadaceae</taxon>
        <taxon>Cryptomonas</taxon>
    </lineage>
</organism>